<dbReference type="InterPro" id="IPR006258">
    <property type="entry name" value="Lipoamide_DH"/>
</dbReference>
<dbReference type="SUPFAM" id="SSF55424">
    <property type="entry name" value="FAD/NAD-linked reductases, dimerisation (C-terminal) domain"/>
    <property type="match status" value="1"/>
</dbReference>
<dbReference type="InterPro" id="IPR016156">
    <property type="entry name" value="FAD/NAD-linked_Rdtase_dimer_sf"/>
</dbReference>
<comment type="similarity">
    <text evidence="2 16">Belongs to the class-I pyridine nucleotide-disulfide oxidoreductase family.</text>
</comment>
<dbReference type="PROSITE" id="PS00076">
    <property type="entry name" value="PYRIDINE_REDOX_1"/>
    <property type="match status" value="1"/>
</dbReference>
<evidence type="ECO:0000256" key="9">
    <source>
        <dbReference type="ARBA" id="ARBA00023027"/>
    </source>
</evidence>
<evidence type="ECO:0000256" key="14">
    <source>
        <dbReference type="PIRSR" id="PIRSR000350-3"/>
    </source>
</evidence>
<name>A0A5C9A666_9GAMM</name>
<sequence>MKQTFDLVVVGSGPGGYIAAVRAAQLGFKTALIEKDRLGGVCLNWGCIPTKALLRGAELAHNLRHAATFGIQCDGAVDLEQLVKHSRTVAGKLSGGIGYLMKKNGITVIEGSARVSGKCQLAVTAGDGTLTDIAADHIVLATGAHARELPTVRIDGEHIWGAREAMTPTHLPRRLLIIGAGAIGVEFASLYSDLGSEVTLVEALPRILPAEDADSAAFVHREFSRRGITIHTDARVESASPGSEGVEVRFRHADERAETLTVDRVILAVGVAGNVDNLGLEDVGAHIERGFIVTDEWCRTNVVGLYAIGDVAGPPWLAHKASHEAVLCVEKIAGLDSAHPLDADNIPGCTYSRPQVASVGLTETEAKAGGRAVKVGRFDLGANGKALAIDEASGFVKTLFDSATGELLGAHMVGPEVTEQIQGFALARSMEATEADLMRAVFPHPTLSEAMHESVLDAYDSALNQ</sequence>
<keyword evidence="8 16" id="KW-0560">Oxidoreductase</keyword>
<protein>
    <recommendedName>
        <fullName evidence="4 16">Dihydrolipoyl dehydrogenase</fullName>
        <ecNumber evidence="3 16">1.8.1.4</ecNumber>
    </recommendedName>
</protein>
<dbReference type="OrthoDB" id="9800167at2"/>
<dbReference type="GO" id="GO:0006103">
    <property type="term" value="P:2-oxoglutarate metabolic process"/>
    <property type="evidence" value="ECO:0007669"/>
    <property type="project" value="TreeGrafter"/>
</dbReference>
<dbReference type="GO" id="GO:0004148">
    <property type="term" value="F:dihydrolipoyl dehydrogenase (NADH) activity"/>
    <property type="evidence" value="ECO:0007669"/>
    <property type="project" value="UniProtKB-EC"/>
</dbReference>
<evidence type="ECO:0000256" key="10">
    <source>
        <dbReference type="ARBA" id="ARBA00023157"/>
    </source>
</evidence>
<feature type="domain" description="Pyridine nucleotide-disulphide oxidoreductase dimerisation" evidence="17">
    <location>
        <begin position="346"/>
        <end position="454"/>
    </location>
</feature>
<comment type="caution">
    <text evidence="19">The sequence shown here is derived from an EMBL/GenBank/DDBJ whole genome shotgun (WGS) entry which is preliminary data.</text>
</comment>
<dbReference type="InterPro" id="IPR036188">
    <property type="entry name" value="FAD/NAD-bd_sf"/>
</dbReference>
<evidence type="ECO:0000313" key="20">
    <source>
        <dbReference type="Proteomes" id="UP000321933"/>
    </source>
</evidence>
<dbReference type="Gene3D" id="3.50.50.60">
    <property type="entry name" value="FAD/NAD(P)-binding domain"/>
    <property type="match status" value="2"/>
</dbReference>
<keyword evidence="5" id="KW-0963">Cytoplasm</keyword>
<dbReference type="NCBIfam" id="TIGR01350">
    <property type="entry name" value="lipoamide_DH"/>
    <property type="match status" value="1"/>
</dbReference>
<comment type="catalytic activity">
    <reaction evidence="12 16">
        <text>N(6)-[(R)-dihydrolipoyl]-L-lysyl-[protein] + NAD(+) = N(6)-[(R)-lipoyl]-L-lysyl-[protein] + NADH + H(+)</text>
        <dbReference type="Rhea" id="RHEA:15045"/>
        <dbReference type="Rhea" id="RHEA-COMP:10474"/>
        <dbReference type="Rhea" id="RHEA-COMP:10475"/>
        <dbReference type="ChEBI" id="CHEBI:15378"/>
        <dbReference type="ChEBI" id="CHEBI:57540"/>
        <dbReference type="ChEBI" id="CHEBI:57945"/>
        <dbReference type="ChEBI" id="CHEBI:83099"/>
        <dbReference type="ChEBI" id="CHEBI:83100"/>
        <dbReference type="EC" id="1.8.1.4"/>
    </reaction>
</comment>
<dbReference type="InterPro" id="IPR004099">
    <property type="entry name" value="Pyr_nucl-diS_OxRdtase_dimer"/>
</dbReference>
<gene>
    <name evidence="19" type="primary">lpdA</name>
    <name evidence="19" type="ORF">FVW59_03880</name>
</gene>
<keyword evidence="11 16" id="KW-0676">Redox-active center</keyword>
<keyword evidence="6 16" id="KW-0285">Flavoprotein</keyword>
<evidence type="ECO:0000259" key="18">
    <source>
        <dbReference type="Pfam" id="PF07992"/>
    </source>
</evidence>
<dbReference type="EMBL" id="VRYZ01000001">
    <property type="protein sequence ID" value="TXS95047.1"/>
    <property type="molecule type" value="Genomic_DNA"/>
</dbReference>
<organism evidence="19 20">
    <name type="scientific">Parahaliea aestuarii</name>
    <dbReference type="NCBI Taxonomy" id="1852021"/>
    <lineage>
        <taxon>Bacteria</taxon>
        <taxon>Pseudomonadati</taxon>
        <taxon>Pseudomonadota</taxon>
        <taxon>Gammaproteobacteria</taxon>
        <taxon>Cellvibrionales</taxon>
        <taxon>Halieaceae</taxon>
        <taxon>Parahaliea</taxon>
    </lineage>
</organism>
<feature type="active site" description="Proton acceptor" evidence="13">
    <location>
        <position position="444"/>
    </location>
</feature>
<dbReference type="GO" id="GO:0050660">
    <property type="term" value="F:flavin adenine dinucleotide binding"/>
    <property type="evidence" value="ECO:0007669"/>
    <property type="project" value="InterPro"/>
</dbReference>
<evidence type="ECO:0000256" key="16">
    <source>
        <dbReference type="RuleBase" id="RU003692"/>
    </source>
</evidence>
<feature type="disulfide bond" description="Redox-active" evidence="15">
    <location>
        <begin position="42"/>
        <end position="47"/>
    </location>
</feature>
<evidence type="ECO:0000256" key="4">
    <source>
        <dbReference type="ARBA" id="ARBA00016961"/>
    </source>
</evidence>
<dbReference type="InterPro" id="IPR050151">
    <property type="entry name" value="Class-I_Pyr_Nuc-Dis_Oxidored"/>
</dbReference>
<comment type="cofactor">
    <cofactor evidence="14 16">
        <name>FAD</name>
        <dbReference type="ChEBI" id="CHEBI:57692"/>
    </cofactor>
    <text evidence="14 16">Binds 1 FAD per subunit.</text>
</comment>
<evidence type="ECO:0000256" key="5">
    <source>
        <dbReference type="ARBA" id="ARBA00022490"/>
    </source>
</evidence>
<keyword evidence="20" id="KW-1185">Reference proteome</keyword>
<feature type="binding site" evidence="14">
    <location>
        <position position="310"/>
    </location>
    <ligand>
        <name>FAD</name>
        <dbReference type="ChEBI" id="CHEBI:57692"/>
    </ligand>
</feature>
<dbReference type="PIRSF" id="PIRSF000350">
    <property type="entry name" value="Mercury_reductase_MerA"/>
    <property type="match status" value="1"/>
</dbReference>
<reference evidence="19 20" key="1">
    <citation type="submission" date="2019-08" db="EMBL/GenBank/DDBJ databases">
        <title>Parahaliea maris sp. nov., isolated from the surface seawater.</title>
        <authorList>
            <person name="Liu Y."/>
        </authorList>
    </citation>
    <scope>NUCLEOTIDE SEQUENCE [LARGE SCALE GENOMIC DNA]</scope>
    <source>
        <strain evidence="19 20">S2-26</strain>
    </source>
</reference>
<dbReference type="PANTHER" id="PTHR22912:SF217">
    <property type="entry name" value="DIHYDROLIPOYL DEHYDROGENASE"/>
    <property type="match status" value="1"/>
</dbReference>
<dbReference type="SUPFAM" id="SSF51905">
    <property type="entry name" value="FAD/NAD(P)-binding domain"/>
    <property type="match status" value="1"/>
</dbReference>
<evidence type="ECO:0000256" key="1">
    <source>
        <dbReference type="ARBA" id="ARBA00004496"/>
    </source>
</evidence>
<dbReference type="InterPro" id="IPR012999">
    <property type="entry name" value="Pyr_OxRdtase_I_AS"/>
</dbReference>
<evidence type="ECO:0000256" key="13">
    <source>
        <dbReference type="PIRSR" id="PIRSR000350-2"/>
    </source>
</evidence>
<dbReference type="AlphaFoldDB" id="A0A5C9A666"/>
<evidence type="ECO:0000259" key="17">
    <source>
        <dbReference type="Pfam" id="PF02852"/>
    </source>
</evidence>
<evidence type="ECO:0000256" key="2">
    <source>
        <dbReference type="ARBA" id="ARBA00007532"/>
    </source>
</evidence>
<dbReference type="RefSeq" id="WP_148062887.1">
    <property type="nucleotide sequence ID" value="NZ_VRYZ01000001.1"/>
</dbReference>
<dbReference type="Pfam" id="PF02852">
    <property type="entry name" value="Pyr_redox_dim"/>
    <property type="match status" value="1"/>
</dbReference>
<accession>A0A5C9A666</accession>
<evidence type="ECO:0000256" key="7">
    <source>
        <dbReference type="ARBA" id="ARBA00022827"/>
    </source>
</evidence>
<dbReference type="FunFam" id="3.30.390.30:FF:000001">
    <property type="entry name" value="Dihydrolipoyl dehydrogenase"/>
    <property type="match status" value="1"/>
</dbReference>
<dbReference type="InterPro" id="IPR023753">
    <property type="entry name" value="FAD/NAD-binding_dom"/>
</dbReference>
<feature type="binding site" evidence="14">
    <location>
        <position position="202"/>
    </location>
    <ligand>
        <name>NAD(+)</name>
        <dbReference type="ChEBI" id="CHEBI:57540"/>
    </ligand>
</feature>
<evidence type="ECO:0000256" key="15">
    <source>
        <dbReference type="PIRSR" id="PIRSR000350-4"/>
    </source>
</evidence>
<keyword evidence="14" id="KW-0547">Nucleotide-binding</keyword>
<feature type="binding site" evidence="14">
    <location>
        <begin position="179"/>
        <end position="186"/>
    </location>
    <ligand>
        <name>NAD(+)</name>
        <dbReference type="ChEBI" id="CHEBI:57540"/>
    </ligand>
</feature>
<keyword evidence="9 14" id="KW-0520">NAD</keyword>
<dbReference type="Gene3D" id="3.30.390.30">
    <property type="match status" value="1"/>
</dbReference>
<dbReference type="PRINTS" id="PR00411">
    <property type="entry name" value="PNDRDTASEI"/>
</dbReference>
<feature type="binding site" evidence="14">
    <location>
        <position position="51"/>
    </location>
    <ligand>
        <name>FAD</name>
        <dbReference type="ChEBI" id="CHEBI:57692"/>
    </ligand>
</feature>
<comment type="miscellaneous">
    <text evidence="16">The active site is a redox-active disulfide bond.</text>
</comment>
<dbReference type="GO" id="GO:0005737">
    <property type="term" value="C:cytoplasm"/>
    <property type="evidence" value="ECO:0007669"/>
    <property type="project" value="UniProtKB-SubCell"/>
</dbReference>
<proteinExistence type="inferred from homology"/>
<evidence type="ECO:0000256" key="12">
    <source>
        <dbReference type="ARBA" id="ARBA00049187"/>
    </source>
</evidence>
<dbReference type="Proteomes" id="UP000321933">
    <property type="component" value="Unassembled WGS sequence"/>
</dbReference>
<feature type="domain" description="FAD/NAD(P)-binding" evidence="18">
    <location>
        <begin position="5"/>
        <end position="325"/>
    </location>
</feature>
<dbReference type="InterPro" id="IPR001100">
    <property type="entry name" value="Pyr_nuc-diS_OxRdtase"/>
</dbReference>
<evidence type="ECO:0000256" key="11">
    <source>
        <dbReference type="ARBA" id="ARBA00023284"/>
    </source>
</evidence>
<evidence type="ECO:0000256" key="6">
    <source>
        <dbReference type="ARBA" id="ARBA00022630"/>
    </source>
</evidence>
<dbReference type="EC" id="1.8.1.4" evidence="3 16"/>
<dbReference type="PRINTS" id="PR00368">
    <property type="entry name" value="FADPNR"/>
</dbReference>
<comment type="subcellular location">
    <subcellularLocation>
        <location evidence="1">Cytoplasm</location>
    </subcellularLocation>
</comment>
<keyword evidence="10" id="KW-1015">Disulfide bond</keyword>
<dbReference type="Pfam" id="PF07992">
    <property type="entry name" value="Pyr_redox_2"/>
    <property type="match status" value="1"/>
</dbReference>
<feature type="binding site" evidence="14">
    <location>
        <position position="270"/>
    </location>
    <ligand>
        <name>NAD(+)</name>
        <dbReference type="ChEBI" id="CHEBI:57540"/>
    </ligand>
</feature>
<keyword evidence="7 14" id="KW-0274">FAD</keyword>
<evidence type="ECO:0000256" key="3">
    <source>
        <dbReference type="ARBA" id="ARBA00012608"/>
    </source>
</evidence>
<evidence type="ECO:0000313" key="19">
    <source>
        <dbReference type="EMBL" id="TXS95047.1"/>
    </source>
</evidence>
<dbReference type="PANTHER" id="PTHR22912">
    <property type="entry name" value="DISULFIDE OXIDOREDUCTASE"/>
    <property type="match status" value="1"/>
</dbReference>
<evidence type="ECO:0000256" key="8">
    <source>
        <dbReference type="ARBA" id="ARBA00023002"/>
    </source>
</evidence>